<gene>
    <name evidence="1" type="ORF">SM124_14490</name>
</gene>
<sequence length="534" mass="63138">MSSHLEAFLEKQNEQLETLYKRVAFNHWMSATTGKEEWAEKNKHSLKEYYSYFANKERFQMVKSFRSEDTISVVQRRQLDDLYNKMIKNQRDQSSLDETLELEKELSVAFNTYRPTVDGMEITNNDILKVLKESKSESERKQAWLASKQIVKKLEERILKLVRKRNQDARSLGFSNYYEMNFITQDLDIDVVFKVFNDLKKISDFEFRKIKNEIDTEITEKLNIKIEDIRPWHYTDPFFQEAPPLKGIDVDCFYKDKDLEKVSRATFDSMGLNVDDILNQSDLYARKDKNPFGFCSDLDRSGDIRILINLENNQFWGTALLHELGHAVYSKYINRTLPFILRFQSHTLTTEASALFFGRLTKSSAWLKKFMEVDDEKVIFSMEKALRRDMIVSARWFLTFSYFEKALYENPDQDLNQLWWTTVKEIQLLNPPEDCTYPDWASKMHFSLAPVSYQNYLLGELAASQLQGYIENHISVDLFKPEVGQYLIENYFQYGAVYDWNEKIKQATGENLNPAYFVKQFLKCKGDLSKKRYI</sequence>
<dbReference type="Gene3D" id="1.10.1370.30">
    <property type="match status" value="1"/>
</dbReference>
<evidence type="ECO:0000313" key="2">
    <source>
        <dbReference type="Proteomes" id="UP001290455"/>
    </source>
</evidence>
<dbReference type="RefSeq" id="WP_322447223.1">
    <property type="nucleotide sequence ID" value="NZ_JAXOFX010000009.1"/>
</dbReference>
<dbReference type="PANTHER" id="PTHR34217">
    <property type="entry name" value="METAL-DEPENDENT CARBOXYPEPTIDASE"/>
    <property type="match status" value="1"/>
</dbReference>
<dbReference type="PANTHER" id="PTHR34217:SF1">
    <property type="entry name" value="CARBOXYPEPTIDASE 1"/>
    <property type="match status" value="1"/>
</dbReference>
<comment type="caution">
    <text evidence="1">The sequence shown here is derived from an EMBL/GenBank/DDBJ whole genome shotgun (WGS) entry which is preliminary data.</text>
</comment>
<keyword evidence="2" id="KW-1185">Reference proteome</keyword>
<dbReference type="SUPFAM" id="SSF55486">
    <property type="entry name" value="Metalloproteases ('zincins'), catalytic domain"/>
    <property type="match status" value="1"/>
</dbReference>
<dbReference type="EMBL" id="JAXOFX010000009">
    <property type="protein sequence ID" value="MDZ5472923.1"/>
    <property type="molecule type" value="Genomic_DNA"/>
</dbReference>
<dbReference type="Proteomes" id="UP001290455">
    <property type="component" value="Unassembled WGS sequence"/>
</dbReference>
<dbReference type="InterPro" id="IPR001333">
    <property type="entry name" value="Peptidase_M32_Taq"/>
</dbReference>
<organism evidence="1 2">
    <name type="scientific">Robertmurraya mangrovi</name>
    <dbReference type="NCBI Taxonomy" id="3098077"/>
    <lineage>
        <taxon>Bacteria</taxon>
        <taxon>Bacillati</taxon>
        <taxon>Bacillota</taxon>
        <taxon>Bacilli</taxon>
        <taxon>Bacillales</taxon>
        <taxon>Bacillaceae</taxon>
        <taxon>Robertmurraya</taxon>
    </lineage>
</organism>
<evidence type="ECO:0000313" key="1">
    <source>
        <dbReference type="EMBL" id="MDZ5472923.1"/>
    </source>
</evidence>
<name>A0ABU5J0I0_9BACI</name>
<accession>A0ABU5J0I0</accession>
<reference evidence="1 2" key="1">
    <citation type="submission" date="2023-11" db="EMBL/GenBank/DDBJ databases">
        <title>Bacillus jintuensis, isolated from a mudflat on the Beibu Gulf coast.</title>
        <authorList>
            <person name="Li M."/>
        </authorList>
    </citation>
    <scope>NUCLEOTIDE SEQUENCE [LARGE SCALE GENOMIC DNA]</scope>
    <source>
        <strain evidence="1 2">31A1R</strain>
    </source>
</reference>
<proteinExistence type="predicted"/>
<protein>
    <submittedName>
        <fullName evidence="1">Peptidase M3A and M3B thimet/oligopeptidase F</fullName>
    </submittedName>
</protein>